<dbReference type="SUPFAM" id="SSF52200">
    <property type="entry name" value="Toll/Interleukin receptor TIR domain"/>
    <property type="match status" value="1"/>
</dbReference>
<evidence type="ECO:0000259" key="3">
    <source>
        <dbReference type="Pfam" id="PF01582"/>
    </source>
</evidence>
<accession>A0A392M7G0</accession>
<evidence type="ECO:0000256" key="2">
    <source>
        <dbReference type="SAM" id="MobiDB-lite"/>
    </source>
</evidence>
<dbReference type="InterPro" id="IPR035897">
    <property type="entry name" value="Toll_tir_struct_dom_sf"/>
</dbReference>
<keyword evidence="5" id="KW-1185">Reference proteome</keyword>
<dbReference type="GO" id="GO:0007165">
    <property type="term" value="P:signal transduction"/>
    <property type="evidence" value="ECO:0007669"/>
    <property type="project" value="InterPro"/>
</dbReference>
<sequence>MECHRTIGQVVVPVFYHVDPSEVRHQKGKFGIAFQCLLDKISKELEFNSSWERVMLSWRETLREAASIAGFVILKSRDQHGNFDSDTRKWKVDMVYSLFDRQVANSILSMLIFNDVGKDKCVWKFTPYGEYSVKSAYHYSMKNQQVCSHQQRHNAGSGTDSNDVEKWGSSAESQDRSSVHRNKGAIGHWVGMCLRGENGEYVAAKTLWFQRLPKPQEV</sequence>
<dbReference type="Pfam" id="PF01582">
    <property type="entry name" value="TIR"/>
    <property type="match status" value="1"/>
</dbReference>
<dbReference type="InterPro" id="IPR000157">
    <property type="entry name" value="TIR_dom"/>
</dbReference>
<dbReference type="PANTHER" id="PTHR32009:SF160">
    <property type="entry name" value="DISEASE RESISTANCE PROTEIN (TIR-NBS-LRR CLASS)"/>
    <property type="match status" value="1"/>
</dbReference>
<dbReference type="Gene3D" id="3.40.50.10140">
    <property type="entry name" value="Toll/interleukin-1 receptor homology (TIR) domain"/>
    <property type="match status" value="1"/>
</dbReference>
<dbReference type="EMBL" id="LXQA010005152">
    <property type="protein sequence ID" value="MCH83412.1"/>
    <property type="molecule type" value="Genomic_DNA"/>
</dbReference>
<feature type="compositionally biased region" description="Polar residues" evidence="2">
    <location>
        <begin position="148"/>
        <end position="161"/>
    </location>
</feature>
<reference evidence="4 5" key="1">
    <citation type="journal article" date="2018" name="Front. Plant Sci.">
        <title>Red Clover (Trifolium pratense) and Zigzag Clover (T. medium) - A Picture of Genomic Similarities and Differences.</title>
        <authorList>
            <person name="Dluhosova J."/>
            <person name="Istvanek J."/>
            <person name="Nedelnik J."/>
            <person name="Repkova J."/>
        </authorList>
    </citation>
    <scope>NUCLEOTIDE SEQUENCE [LARGE SCALE GENOMIC DNA]</scope>
    <source>
        <strain evidence="5">cv. 10/8</strain>
        <tissue evidence="4">Leaf</tissue>
    </source>
</reference>
<evidence type="ECO:0000256" key="1">
    <source>
        <dbReference type="ARBA" id="ARBA00023027"/>
    </source>
</evidence>
<protein>
    <submittedName>
        <fullName evidence="4">TMV resistance protein N-like</fullName>
    </submittedName>
</protein>
<proteinExistence type="predicted"/>
<dbReference type="AlphaFoldDB" id="A0A392M7G0"/>
<feature type="region of interest" description="Disordered" evidence="2">
    <location>
        <begin position="148"/>
        <end position="180"/>
    </location>
</feature>
<evidence type="ECO:0000313" key="4">
    <source>
        <dbReference type="EMBL" id="MCH83412.1"/>
    </source>
</evidence>
<organism evidence="4 5">
    <name type="scientific">Trifolium medium</name>
    <dbReference type="NCBI Taxonomy" id="97028"/>
    <lineage>
        <taxon>Eukaryota</taxon>
        <taxon>Viridiplantae</taxon>
        <taxon>Streptophyta</taxon>
        <taxon>Embryophyta</taxon>
        <taxon>Tracheophyta</taxon>
        <taxon>Spermatophyta</taxon>
        <taxon>Magnoliopsida</taxon>
        <taxon>eudicotyledons</taxon>
        <taxon>Gunneridae</taxon>
        <taxon>Pentapetalae</taxon>
        <taxon>rosids</taxon>
        <taxon>fabids</taxon>
        <taxon>Fabales</taxon>
        <taxon>Fabaceae</taxon>
        <taxon>Papilionoideae</taxon>
        <taxon>50 kb inversion clade</taxon>
        <taxon>NPAAA clade</taxon>
        <taxon>Hologalegina</taxon>
        <taxon>IRL clade</taxon>
        <taxon>Trifolieae</taxon>
        <taxon>Trifolium</taxon>
    </lineage>
</organism>
<gene>
    <name evidence="4" type="ORF">A2U01_0004232</name>
</gene>
<dbReference type="PANTHER" id="PTHR32009">
    <property type="entry name" value="TMV RESISTANCE PROTEIN N-LIKE"/>
    <property type="match status" value="1"/>
</dbReference>
<name>A0A392M7G0_9FABA</name>
<comment type="caution">
    <text evidence="4">The sequence shown here is derived from an EMBL/GenBank/DDBJ whole genome shotgun (WGS) entry which is preliminary data.</text>
</comment>
<evidence type="ECO:0000313" key="5">
    <source>
        <dbReference type="Proteomes" id="UP000265520"/>
    </source>
</evidence>
<keyword evidence="1" id="KW-0520">NAD</keyword>
<feature type="domain" description="TIR" evidence="3">
    <location>
        <begin position="1"/>
        <end position="79"/>
    </location>
</feature>
<dbReference type="Proteomes" id="UP000265520">
    <property type="component" value="Unassembled WGS sequence"/>
</dbReference>